<gene>
    <name evidence="2" type="ORF">HMPREF1705_04458</name>
</gene>
<evidence type="ECO:0000313" key="3">
    <source>
        <dbReference type="Proteomes" id="UP000005273"/>
    </source>
</evidence>
<dbReference type="OrthoDB" id="6424at2"/>
<dbReference type="Proteomes" id="UP000005273">
    <property type="component" value="Unassembled WGS sequence"/>
</dbReference>
<dbReference type="STRING" id="592015.HMPREF1705_04458"/>
<evidence type="ECO:0000313" key="2">
    <source>
        <dbReference type="EMBL" id="KRT35192.1"/>
    </source>
</evidence>
<dbReference type="RefSeq" id="WP_009202162.1">
    <property type="nucleotide sequence ID" value="NZ_ACJX03000001.1"/>
</dbReference>
<sequence length="203" mass="22748">MGETWKDAFTSLWNGLLYGRGSLRFLRILLALLLVLSIGWSIYLYRQMIALSQITPLETPPIKRGVEEGKKFAEMIKGFEDIVQTRSTSGEFLYIASTLDRYPFNEPPMPVELTELAKVAVKEGEVLPSYEEVYLPPYMEVRAIMILDGKPMALMYIEGEGDGLIVSPGYRFGDGRGRVVSITPTKVVVLWAGTKMELGMDAL</sequence>
<keyword evidence="1" id="KW-0472">Membrane</keyword>
<accession>A0A0T5X9Y4</accession>
<keyword evidence="1" id="KW-0812">Transmembrane</keyword>
<evidence type="ECO:0000256" key="1">
    <source>
        <dbReference type="SAM" id="Phobius"/>
    </source>
</evidence>
<comment type="caution">
    <text evidence="2">The sequence shown here is derived from an EMBL/GenBank/DDBJ whole genome shotgun (WGS) entry which is preliminary data.</text>
</comment>
<dbReference type="AlphaFoldDB" id="A0A0T5X9Y4"/>
<protein>
    <submittedName>
        <fullName evidence="2">Uncharacterized protein</fullName>
    </submittedName>
</protein>
<name>A0A0T5X9Y4_9BACT</name>
<feature type="transmembrane region" description="Helical" evidence="1">
    <location>
        <begin position="25"/>
        <end position="45"/>
    </location>
</feature>
<reference evidence="3" key="1">
    <citation type="submission" date="2012-09" db="EMBL/GenBank/DDBJ databases">
        <authorList>
            <person name="Weinstock G."/>
            <person name="Sodergren E."/>
            <person name="Clifton S."/>
            <person name="Fulton L."/>
            <person name="Fulton B."/>
            <person name="Courtney L."/>
            <person name="Fronick C."/>
            <person name="Harrison M."/>
            <person name="Strong C."/>
            <person name="Farmer C."/>
            <person name="Delehaunty K."/>
            <person name="Markovic C."/>
            <person name="Hall O."/>
            <person name="Minx P."/>
            <person name="Tomlinson C."/>
            <person name="Mitreva M."/>
            <person name="Nelson J."/>
            <person name="Hou S."/>
            <person name="Wollam A."/>
            <person name="Pepin K.H."/>
            <person name="Johnson M."/>
            <person name="Bhonagiri V."/>
            <person name="Nash W.E."/>
            <person name="Suruliraj S."/>
            <person name="Warren W."/>
            <person name="Chinwalla A."/>
            <person name="Mardis E.R."/>
            <person name="Wilson R.K."/>
        </authorList>
    </citation>
    <scope>NUCLEOTIDE SEQUENCE [LARGE SCALE GENOMIC DNA]</scope>
    <source>
        <strain evidence="3">OS1</strain>
    </source>
</reference>
<proteinExistence type="predicted"/>
<keyword evidence="1" id="KW-1133">Transmembrane helix</keyword>
<keyword evidence="3" id="KW-1185">Reference proteome</keyword>
<organism evidence="2 3">
    <name type="scientific">Acetomicrobium hydrogeniformans ATCC BAA-1850</name>
    <dbReference type="NCBI Taxonomy" id="592015"/>
    <lineage>
        <taxon>Bacteria</taxon>
        <taxon>Thermotogati</taxon>
        <taxon>Synergistota</taxon>
        <taxon>Synergistia</taxon>
        <taxon>Synergistales</taxon>
        <taxon>Acetomicrobiaceae</taxon>
        <taxon>Acetomicrobium</taxon>
    </lineage>
</organism>
<dbReference type="EMBL" id="ACJX03000001">
    <property type="protein sequence ID" value="KRT35192.1"/>
    <property type="molecule type" value="Genomic_DNA"/>
</dbReference>
<dbReference type="eggNOG" id="ENOG5032ZM8">
    <property type="taxonomic scope" value="Bacteria"/>
</dbReference>